<reference evidence="1" key="1">
    <citation type="submission" date="2022-11" db="EMBL/GenBank/DDBJ databases">
        <title>Centuries of genome instability and evolution in soft-shell clam transmissible cancer (bioRxiv).</title>
        <authorList>
            <person name="Hart S.F.M."/>
            <person name="Yonemitsu M.A."/>
            <person name="Giersch R.M."/>
            <person name="Beal B.F."/>
            <person name="Arriagada G."/>
            <person name="Davis B.W."/>
            <person name="Ostrander E.A."/>
            <person name="Goff S.P."/>
            <person name="Metzger M.J."/>
        </authorList>
    </citation>
    <scope>NUCLEOTIDE SEQUENCE</scope>
    <source>
        <strain evidence="1">MELC-2E11</strain>
        <tissue evidence="1">Siphon/mantle</tissue>
    </source>
</reference>
<proteinExistence type="predicted"/>
<gene>
    <name evidence="1" type="ORF">MAR_006473</name>
</gene>
<keyword evidence="2" id="KW-1185">Reference proteome</keyword>
<accession>A0ABY7D8L0</accession>
<name>A0ABY7D8L0_MYAAR</name>
<dbReference type="Proteomes" id="UP001164746">
    <property type="component" value="Chromosome 1"/>
</dbReference>
<evidence type="ECO:0000313" key="2">
    <source>
        <dbReference type="Proteomes" id="UP001164746"/>
    </source>
</evidence>
<dbReference type="EMBL" id="CP111012">
    <property type="protein sequence ID" value="WAQ94002.1"/>
    <property type="molecule type" value="Genomic_DNA"/>
</dbReference>
<organism evidence="1 2">
    <name type="scientific">Mya arenaria</name>
    <name type="common">Soft-shell clam</name>
    <dbReference type="NCBI Taxonomy" id="6604"/>
    <lineage>
        <taxon>Eukaryota</taxon>
        <taxon>Metazoa</taxon>
        <taxon>Spiralia</taxon>
        <taxon>Lophotrochozoa</taxon>
        <taxon>Mollusca</taxon>
        <taxon>Bivalvia</taxon>
        <taxon>Autobranchia</taxon>
        <taxon>Heteroconchia</taxon>
        <taxon>Euheterodonta</taxon>
        <taxon>Imparidentia</taxon>
        <taxon>Neoheterodontei</taxon>
        <taxon>Myida</taxon>
        <taxon>Myoidea</taxon>
        <taxon>Myidae</taxon>
        <taxon>Mya</taxon>
    </lineage>
</organism>
<protein>
    <submittedName>
        <fullName evidence="1">Uncharacterized protein</fullName>
    </submittedName>
</protein>
<evidence type="ECO:0000313" key="1">
    <source>
        <dbReference type="EMBL" id="WAQ94002.1"/>
    </source>
</evidence>
<sequence length="97" mass="10388">MLCVCSYAALVEREERSVQIVINDNDGRGDSDRDCPCEAVDVGEECCGIRMPSAVPSGVWTFANEETVTRSVDAKQGRDPANQNSICNPSSGVCECA</sequence>